<evidence type="ECO:0000256" key="7">
    <source>
        <dbReference type="SAM" id="MobiDB-lite"/>
    </source>
</evidence>
<dbReference type="PANTHER" id="PTHR23316">
    <property type="entry name" value="IMPORTIN ALPHA"/>
    <property type="match status" value="1"/>
</dbReference>
<dbReference type="FunFam" id="1.25.10.10:FF:000021">
    <property type="entry name" value="Importin subunit alpha"/>
    <property type="match status" value="1"/>
</dbReference>
<evidence type="ECO:0000313" key="9">
    <source>
        <dbReference type="EMBL" id="KAL0483017.1"/>
    </source>
</evidence>
<dbReference type="Pfam" id="PF16186">
    <property type="entry name" value="Arm_3"/>
    <property type="match status" value="1"/>
</dbReference>
<feature type="repeat" description="ARM" evidence="6">
    <location>
        <begin position="147"/>
        <end position="175"/>
    </location>
</feature>
<dbReference type="GO" id="GO:0005737">
    <property type="term" value="C:cytoplasm"/>
    <property type="evidence" value="ECO:0007669"/>
    <property type="project" value="InterPro"/>
</dbReference>
<keyword evidence="10" id="KW-1185">Reference proteome</keyword>
<proteinExistence type="inferred from homology"/>
<evidence type="ECO:0000256" key="3">
    <source>
        <dbReference type="ARBA" id="ARBA00022737"/>
    </source>
</evidence>
<dbReference type="GO" id="GO:0061608">
    <property type="term" value="F:nuclear import signal receptor activity"/>
    <property type="evidence" value="ECO:0007669"/>
    <property type="project" value="InterPro"/>
</dbReference>
<feature type="domain" description="IBB" evidence="8">
    <location>
        <begin position="1"/>
        <end position="53"/>
    </location>
</feature>
<dbReference type="PIRSF" id="PIRSF005673">
    <property type="entry name" value="Importin_alpha"/>
    <property type="match status" value="1"/>
</dbReference>
<keyword evidence="4 5" id="KW-0653">Protein transport</keyword>
<evidence type="ECO:0000256" key="1">
    <source>
        <dbReference type="ARBA" id="ARBA00010394"/>
    </source>
</evidence>
<keyword evidence="2 5" id="KW-0813">Transport</keyword>
<dbReference type="Proteomes" id="UP001431209">
    <property type="component" value="Unassembled WGS sequence"/>
</dbReference>
<dbReference type="Pfam" id="PF00514">
    <property type="entry name" value="Arm"/>
    <property type="match status" value="8"/>
</dbReference>
<feature type="region of interest" description="Disordered" evidence="7">
    <location>
        <begin position="1"/>
        <end position="53"/>
    </location>
</feature>
<organism evidence="9 10">
    <name type="scientific">Acrasis kona</name>
    <dbReference type="NCBI Taxonomy" id="1008807"/>
    <lineage>
        <taxon>Eukaryota</taxon>
        <taxon>Discoba</taxon>
        <taxon>Heterolobosea</taxon>
        <taxon>Tetramitia</taxon>
        <taxon>Eutetramitia</taxon>
        <taxon>Acrasidae</taxon>
        <taxon>Acrasis</taxon>
    </lineage>
</organism>
<evidence type="ECO:0000256" key="5">
    <source>
        <dbReference type="PIRNR" id="PIRNR005673"/>
    </source>
</evidence>
<evidence type="ECO:0000256" key="6">
    <source>
        <dbReference type="PROSITE-ProRule" id="PRU00259"/>
    </source>
</evidence>
<feature type="repeat" description="ARM" evidence="6">
    <location>
        <begin position="189"/>
        <end position="217"/>
    </location>
</feature>
<dbReference type="InterPro" id="IPR016024">
    <property type="entry name" value="ARM-type_fold"/>
</dbReference>
<dbReference type="InterPro" id="IPR032413">
    <property type="entry name" value="Arm_3"/>
</dbReference>
<gene>
    <name evidence="9" type="ORF">AKO1_014911</name>
</gene>
<sequence>MFDKQERKSIKASVSVAEDGRRKREEKLSALRKQKKEAILKRKREAPDASTHDPKVIMKLNQLPQLVAGINSSDLAVVTDATSNLRKLLSMERSPPIDEVINANVVPRLVQLLSRGDAPTLQFEAAWALTNIASGSSEHTEVLIKENAVPNFIQLLSSNSHDVKEQAIWALGNIAGDSYQCRNYVLQYGALPPLIKICQDQPKQSILRNATWTISNLCRGKPSPDLNLVLPALGLLNTLLYNQDDEVLTDACWAISYLSDGPNERIQCVLESGVAPKLTELLLHPITSVQTPALRTIGNIVTGNDTQTQTMVNLGALKSLGSLLGHSKKSIRKEACWTISNITAGSVAQIQSVIDADLFPSLIKLLKESEFDIKKEAAWAISNATSGGSAEQIQYLVNNDCIAPLCDLLVVKDNKILNVALEGLDNILAKGQLDDSLDNIYAQHVEEAGGLDKLETLQTHRDQSIFEKSSKIIEDYFGVEDETIETDLPQQDANQFQFNANTFNGQQQQFSFM</sequence>
<name>A0AAW2YZS3_9EUKA</name>
<comment type="caution">
    <text evidence="9">The sequence shown here is derived from an EMBL/GenBank/DDBJ whole genome shotgun (WGS) entry which is preliminary data.</text>
</comment>
<dbReference type="SUPFAM" id="SSF48371">
    <property type="entry name" value="ARM repeat"/>
    <property type="match status" value="1"/>
</dbReference>
<dbReference type="InterPro" id="IPR011989">
    <property type="entry name" value="ARM-like"/>
</dbReference>
<feature type="compositionally biased region" description="Basic and acidic residues" evidence="7">
    <location>
        <begin position="36"/>
        <end position="53"/>
    </location>
</feature>
<accession>A0AAW2YZS3</accession>
<evidence type="ECO:0000259" key="8">
    <source>
        <dbReference type="PROSITE" id="PS51214"/>
    </source>
</evidence>
<dbReference type="EMBL" id="JAOPGA020000923">
    <property type="protein sequence ID" value="KAL0483017.1"/>
    <property type="molecule type" value="Genomic_DNA"/>
</dbReference>
<reference evidence="9 10" key="1">
    <citation type="submission" date="2024-03" db="EMBL/GenBank/DDBJ databases">
        <title>The Acrasis kona genome and developmental transcriptomes reveal deep origins of eukaryotic multicellular pathways.</title>
        <authorList>
            <person name="Sheikh S."/>
            <person name="Fu C.-J."/>
            <person name="Brown M.W."/>
            <person name="Baldauf S.L."/>
        </authorList>
    </citation>
    <scope>NUCLEOTIDE SEQUENCE [LARGE SCALE GENOMIC DNA]</scope>
    <source>
        <strain evidence="9 10">ATCC MYA-3509</strain>
    </source>
</reference>
<comment type="similarity">
    <text evidence="1 5">Belongs to the importin alpha family.</text>
</comment>
<dbReference type="GO" id="GO:0005634">
    <property type="term" value="C:nucleus"/>
    <property type="evidence" value="ECO:0007669"/>
    <property type="project" value="UniProtKB-ARBA"/>
</dbReference>
<evidence type="ECO:0000256" key="2">
    <source>
        <dbReference type="ARBA" id="ARBA00022448"/>
    </source>
</evidence>
<feature type="compositionally biased region" description="Basic and acidic residues" evidence="7">
    <location>
        <begin position="18"/>
        <end position="29"/>
    </location>
</feature>
<dbReference type="PROSITE" id="PS51214">
    <property type="entry name" value="IBB"/>
    <property type="match status" value="1"/>
</dbReference>
<dbReference type="Gene3D" id="1.25.10.10">
    <property type="entry name" value="Leucine-rich Repeat Variant"/>
    <property type="match status" value="1"/>
</dbReference>
<protein>
    <recommendedName>
        <fullName evidence="5">Importin subunit alpha</fullName>
    </recommendedName>
</protein>
<dbReference type="InterPro" id="IPR000225">
    <property type="entry name" value="Armadillo"/>
</dbReference>
<evidence type="ECO:0000313" key="10">
    <source>
        <dbReference type="Proteomes" id="UP001431209"/>
    </source>
</evidence>
<dbReference type="Pfam" id="PF01749">
    <property type="entry name" value="IBB"/>
    <property type="match status" value="1"/>
</dbReference>
<evidence type="ECO:0000256" key="4">
    <source>
        <dbReference type="ARBA" id="ARBA00022927"/>
    </source>
</evidence>
<dbReference type="SMART" id="SM00185">
    <property type="entry name" value="ARM"/>
    <property type="match status" value="8"/>
</dbReference>
<feature type="repeat" description="ARM" evidence="6">
    <location>
        <begin position="104"/>
        <end position="143"/>
    </location>
</feature>
<dbReference type="InterPro" id="IPR002652">
    <property type="entry name" value="Importin-a_IBB"/>
</dbReference>
<dbReference type="GO" id="GO:0006606">
    <property type="term" value="P:protein import into nucleus"/>
    <property type="evidence" value="ECO:0007669"/>
    <property type="project" value="InterPro"/>
</dbReference>
<keyword evidence="3" id="KW-0677">Repeat</keyword>
<dbReference type="PROSITE" id="PS50176">
    <property type="entry name" value="ARM_REPEAT"/>
    <property type="match status" value="3"/>
</dbReference>
<dbReference type="AlphaFoldDB" id="A0AAW2YZS3"/>
<dbReference type="InterPro" id="IPR024931">
    <property type="entry name" value="Importin_alpha"/>
</dbReference>